<evidence type="ECO:0000313" key="1">
    <source>
        <dbReference type="EMBL" id="KAF2180541.1"/>
    </source>
</evidence>
<dbReference type="PANTHER" id="PTHR33112:SF15">
    <property type="entry name" value="HETEROKARYON INCOMPATIBILITY DOMAIN-CONTAINING PROTEIN"/>
    <property type="match status" value="1"/>
</dbReference>
<sequence length="298" mass="33582">MYAVLSYCWGKSRAFTTTEMTIEDRKRGFRIEDLPKTCRDAIIVATGLGLKIRKKTGKEKLDLYGVSATDRLPALAGLAAAMQRRIQSRYLCGLWEKGLERELLWTSAWDPHIIEHIDSGSASGLVLKHYYAPTWSWASAPGEIWFATMVLRPRFRMLWNIVDVQFTPTTSNIFGPGMGELTVEGIAIPLWAEDGYFAWRNSPAGGYLFCFCDSTEAWFPDQRYGYQGLESLTGRELVFILAGVLVKAPGTPKEVSTSCVGLVLEFVAEGKWRRLGVVEREGGYRDWEKERSETVVIV</sequence>
<dbReference type="OrthoDB" id="3486565at2759"/>
<reference evidence="1" key="1">
    <citation type="journal article" date="2020" name="Stud. Mycol.">
        <title>101 Dothideomycetes genomes: a test case for predicting lifestyles and emergence of pathogens.</title>
        <authorList>
            <person name="Haridas S."/>
            <person name="Albert R."/>
            <person name="Binder M."/>
            <person name="Bloem J."/>
            <person name="Labutti K."/>
            <person name="Salamov A."/>
            <person name="Andreopoulos B."/>
            <person name="Baker S."/>
            <person name="Barry K."/>
            <person name="Bills G."/>
            <person name="Bluhm B."/>
            <person name="Cannon C."/>
            <person name="Castanera R."/>
            <person name="Culley D."/>
            <person name="Daum C."/>
            <person name="Ezra D."/>
            <person name="Gonzalez J."/>
            <person name="Henrissat B."/>
            <person name="Kuo A."/>
            <person name="Liang C."/>
            <person name="Lipzen A."/>
            <person name="Lutzoni F."/>
            <person name="Magnuson J."/>
            <person name="Mondo S."/>
            <person name="Nolan M."/>
            <person name="Ohm R."/>
            <person name="Pangilinan J."/>
            <person name="Park H.-J."/>
            <person name="Ramirez L."/>
            <person name="Alfaro M."/>
            <person name="Sun H."/>
            <person name="Tritt A."/>
            <person name="Yoshinaga Y."/>
            <person name="Zwiers L.-H."/>
            <person name="Turgeon B."/>
            <person name="Goodwin S."/>
            <person name="Spatafora J."/>
            <person name="Crous P."/>
            <person name="Grigoriev I."/>
        </authorList>
    </citation>
    <scope>NUCLEOTIDE SEQUENCE</scope>
    <source>
        <strain evidence="1">CBS 207.26</strain>
    </source>
</reference>
<protein>
    <recommendedName>
        <fullName evidence="3">Heterokaryon incompatibility domain-containing protein</fullName>
    </recommendedName>
</protein>
<name>A0A6A6DM42_9PEZI</name>
<accession>A0A6A6DM42</accession>
<evidence type="ECO:0008006" key="3">
    <source>
        <dbReference type="Google" id="ProtNLM"/>
    </source>
</evidence>
<gene>
    <name evidence="1" type="ORF">K469DRAFT_753239</name>
</gene>
<proteinExistence type="predicted"/>
<evidence type="ECO:0000313" key="2">
    <source>
        <dbReference type="Proteomes" id="UP000800200"/>
    </source>
</evidence>
<keyword evidence="2" id="KW-1185">Reference proteome</keyword>
<dbReference type="Proteomes" id="UP000800200">
    <property type="component" value="Unassembled WGS sequence"/>
</dbReference>
<dbReference type="PANTHER" id="PTHR33112">
    <property type="entry name" value="DOMAIN PROTEIN, PUTATIVE-RELATED"/>
    <property type="match status" value="1"/>
</dbReference>
<dbReference type="AlphaFoldDB" id="A0A6A6DM42"/>
<organism evidence="1 2">
    <name type="scientific">Zopfia rhizophila CBS 207.26</name>
    <dbReference type="NCBI Taxonomy" id="1314779"/>
    <lineage>
        <taxon>Eukaryota</taxon>
        <taxon>Fungi</taxon>
        <taxon>Dikarya</taxon>
        <taxon>Ascomycota</taxon>
        <taxon>Pezizomycotina</taxon>
        <taxon>Dothideomycetes</taxon>
        <taxon>Dothideomycetes incertae sedis</taxon>
        <taxon>Zopfiaceae</taxon>
        <taxon>Zopfia</taxon>
    </lineage>
</organism>
<dbReference type="EMBL" id="ML994657">
    <property type="protein sequence ID" value="KAF2180541.1"/>
    <property type="molecule type" value="Genomic_DNA"/>
</dbReference>